<dbReference type="GO" id="GO:0008017">
    <property type="term" value="F:microtubule binding"/>
    <property type="evidence" value="ECO:0007669"/>
    <property type="project" value="InterPro"/>
</dbReference>
<dbReference type="AlphaFoldDB" id="A0A9K3DCX9"/>
<reference evidence="3 4" key="1">
    <citation type="journal article" date="2018" name="PLoS ONE">
        <title>The draft genome of Kipferlia bialata reveals reductive genome evolution in fornicate parasites.</title>
        <authorList>
            <person name="Tanifuji G."/>
            <person name="Takabayashi S."/>
            <person name="Kume K."/>
            <person name="Takagi M."/>
            <person name="Nakayama T."/>
            <person name="Kamikawa R."/>
            <person name="Inagaki Y."/>
            <person name="Hashimoto T."/>
        </authorList>
    </citation>
    <scope>NUCLEOTIDE SEQUENCE [LARGE SCALE GENOMIC DNA]</scope>
    <source>
        <strain evidence="3">NY0173</strain>
    </source>
</reference>
<dbReference type="OrthoDB" id="3176171at2759"/>
<dbReference type="GO" id="GO:0007018">
    <property type="term" value="P:microtubule-based movement"/>
    <property type="evidence" value="ECO:0007669"/>
    <property type="project" value="InterPro"/>
</dbReference>
<accession>A0A9K3DCX9</accession>
<feature type="non-terminal residue" evidence="3">
    <location>
        <position position="1"/>
    </location>
</feature>
<keyword evidence="4" id="KW-1185">Reference proteome</keyword>
<organism evidence="3 4">
    <name type="scientific">Kipferlia bialata</name>
    <dbReference type="NCBI Taxonomy" id="797122"/>
    <lineage>
        <taxon>Eukaryota</taxon>
        <taxon>Metamonada</taxon>
        <taxon>Carpediemonas-like organisms</taxon>
        <taxon>Kipferlia</taxon>
    </lineage>
</organism>
<feature type="binding site" evidence="1">
    <location>
        <begin position="65"/>
        <end position="72"/>
    </location>
    <ligand>
        <name>ATP</name>
        <dbReference type="ChEBI" id="CHEBI:30616"/>
    </ligand>
</feature>
<name>A0A9K3DCX9_9EUKA</name>
<dbReference type="Gene3D" id="3.40.850.10">
    <property type="entry name" value="Kinesin motor domain"/>
    <property type="match status" value="1"/>
</dbReference>
<dbReference type="Proteomes" id="UP000265618">
    <property type="component" value="Unassembled WGS sequence"/>
</dbReference>
<keyword evidence="1" id="KW-0547">Nucleotide-binding</keyword>
<evidence type="ECO:0000313" key="4">
    <source>
        <dbReference type="Proteomes" id="UP000265618"/>
    </source>
</evidence>
<dbReference type="SUPFAM" id="SSF52540">
    <property type="entry name" value="P-loop containing nucleoside triphosphate hydrolases"/>
    <property type="match status" value="1"/>
</dbReference>
<dbReference type="GO" id="GO:0003777">
    <property type="term" value="F:microtubule motor activity"/>
    <property type="evidence" value="ECO:0007669"/>
    <property type="project" value="InterPro"/>
</dbReference>
<protein>
    <submittedName>
        <fullName evidence="3">Kinesin-like protein</fullName>
    </submittedName>
</protein>
<evidence type="ECO:0000259" key="2">
    <source>
        <dbReference type="PROSITE" id="PS50067"/>
    </source>
</evidence>
<gene>
    <name evidence="3" type="ORF">KIPB_016655</name>
</gene>
<comment type="caution">
    <text evidence="3">The sequence shown here is derived from an EMBL/GenBank/DDBJ whole genome shotgun (WGS) entry which is preliminary data.</text>
</comment>
<evidence type="ECO:0000313" key="3">
    <source>
        <dbReference type="EMBL" id="GIQ92720.1"/>
    </source>
</evidence>
<dbReference type="Pfam" id="PF00225">
    <property type="entry name" value="Kinesin"/>
    <property type="match status" value="1"/>
</dbReference>
<keyword evidence="1" id="KW-0067">ATP-binding</keyword>
<evidence type="ECO:0000256" key="1">
    <source>
        <dbReference type="PROSITE-ProRule" id="PRU00283"/>
    </source>
</evidence>
<dbReference type="PANTHER" id="PTHR47117">
    <property type="entry name" value="STAR-RELATED LIPID TRANSFER PROTEIN 9"/>
    <property type="match status" value="1"/>
</dbReference>
<dbReference type="GO" id="GO:0005524">
    <property type="term" value="F:ATP binding"/>
    <property type="evidence" value="ECO:0007669"/>
    <property type="project" value="UniProtKB-UniRule"/>
</dbReference>
<dbReference type="InterPro" id="IPR001752">
    <property type="entry name" value="Kinesin_motor_dom"/>
</dbReference>
<comment type="similarity">
    <text evidence="1">Belongs to the TRAFAC class myosin-kinesin ATPase superfamily. Kinesin family.</text>
</comment>
<feature type="domain" description="Kinesin motor" evidence="2">
    <location>
        <begin position="1"/>
        <end position="106"/>
    </location>
</feature>
<dbReference type="InterPro" id="IPR036961">
    <property type="entry name" value="Kinesin_motor_dom_sf"/>
</dbReference>
<proteinExistence type="inferred from homology"/>
<sequence length="106" mass="11780">MPSPSQVIITDPESGKDKTFNFDHAYWSHNNDQQFHTQDDLFNDLGNGCLDNAFQGYNYTLLAYGQTGSGKSYSMMGVPPVTSDQAGIIPRVSAGLFRRIDESKVR</sequence>
<keyword evidence="1" id="KW-0505">Motor protein</keyword>
<dbReference type="EMBL" id="BDIP01010371">
    <property type="protein sequence ID" value="GIQ92720.1"/>
    <property type="molecule type" value="Genomic_DNA"/>
</dbReference>
<dbReference type="PROSITE" id="PS50067">
    <property type="entry name" value="KINESIN_MOTOR_2"/>
    <property type="match status" value="1"/>
</dbReference>
<dbReference type="InterPro" id="IPR027417">
    <property type="entry name" value="P-loop_NTPase"/>
</dbReference>